<evidence type="ECO:0000256" key="1">
    <source>
        <dbReference type="ARBA" id="ARBA00010980"/>
    </source>
</evidence>
<dbReference type="Proteomes" id="UP001342314">
    <property type="component" value="Unassembled WGS sequence"/>
</dbReference>
<dbReference type="SUPFAM" id="SSF57180">
    <property type="entry name" value="Cellulose-binding domain"/>
    <property type="match status" value="1"/>
</dbReference>
<evidence type="ECO:0000313" key="7">
    <source>
        <dbReference type="EMBL" id="GJN90485.1"/>
    </source>
</evidence>
<feature type="chain" id="PRO_5043730581" description="CBM1 domain-containing protein" evidence="5">
    <location>
        <begin position="23"/>
        <end position="426"/>
    </location>
</feature>
<dbReference type="Pfam" id="PF00544">
    <property type="entry name" value="Pectate_lyase_4"/>
    <property type="match status" value="1"/>
</dbReference>
<accession>A0AAV5GD69</accession>
<dbReference type="InterPro" id="IPR000254">
    <property type="entry name" value="CBD"/>
</dbReference>
<dbReference type="GO" id="GO:0000272">
    <property type="term" value="P:polysaccharide catabolic process"/>
    <property type="evidence" value="ECO:0007669"/>
    <property type="project" value="UniProtKB-KW"/>
</dbReference>
<comment type="similarity">
    <text evidence="1 4">Belongs to the polysaccharide lyase 1 family.</text>
</comment>
<keyword evidence="4" id="KW-0964">Secreted</keyword>
<comment type="subcellular location">
    <subcellularLocation>
        <location evidence="4">Secreted</location>
    </subcellularLocation>
</comment>
<name>A0AAV5GD69_9BASI</name>
<dbReference type="SMART" id="SM00656">
    <property type="entry name" value="Amb_all"/>
    <property type="match status" value="1"/>
</dbReference>
<dbReference type="Pfam" id="PF00734">
    <property type="entry name" value="CBM_1"/>
    <property type="match status" value="1"/>
</dbReference>
<dbReference type="SUPFAM" id="SSF51126">
    <property type="entry name" value="Pectin lyase-like"/>
    <property type="match status" value="1"/>
</dbReference>
<dbReference type="EMBL" id="BQKY01000007">
    <property type="protein sequence ID" value="GJN90485.1"/>
    <property type="molecule type" value="Genomic_DNA"/>
</dbReference>
<dbReference type="GO" id="GO:0030248">
    <property type="term" value="F:cellulose binding"/>
    <property type="evidence" value="ECO:0007669"/>
    <property type="project" value="InterPro"/>
</dbReference>
<keyword evidence="4" id="KW-0624">Polysaccharide degradation</keyword>
<dbReference type="AlphaFoldDB" id="A0AAV5GD69"/>
<organism evidence="7 8">
    <name type="scientific">Rhodotorula paludigena</name>
    <dbReference type="NCBI Taxonomy" id="86838"/>
    <lineage>
        <taxon>Eukaryota</taxon>
        <taxon>Fungi</taxon>
        <taxon>Dikarya</taxon>
        <taxon>Basidiomycota</taxon>
        <taxon>Pucciniomycotina</taxon>
        <taxon>Microbotryomycetes</taxon>
        <taxon>Sporidiobolales</taxon>
        <taxon>Sporidiobolaceae</taxon>
        <taxon>Rhodotorula</taxon>
    </lineage>
</organism>
<dbReference type="InterPro" id="IPR011050">
    <property type="entry name" value="Pectin_lyase_fold/virulence"/>
</dbReference>
<dbReference type="InterPro" id="IPR035971">
    <property type="entry name" value="CBD_sf"/>
</dbReference>
<comment type="caution">
    <text evidence="7">The sequence shown here is derived from an EMBL/GenBank/DDBJ whole genome shotgun (WGS) entry which is preliminary data.</text>
</comment>
<evidence type="ECO:0000259" key="6">
    <source>
        <dbReference type="PROSITE" id="PS51164"/>
    </source>
</evidence>
<dbReference type="PANTHER" id="PTHR31683">
    <property type="entry name" value="PECTATE LYASE 18-RELATED"/>
    <property type="match status" value="1"/>
</dbReference>
<keyword evidence="2 5" id="KW-0732">Signal</keyword>
<evidence type="ECO:0000256" key="4">
    <source>
        <dbReference type="RuleBase" id="RU361173"/>
    </source>
</evidence>
<dbReference type="PROSITE" id="PS00562">
    <property type="entry name" value="CBM1_1"/>
    <property type="match status" value="1"/>
</dbReference>
<dbReference type="PROSITE" id="PS51164">
    <property type="entry name" value="CBM1_2"/>
    <property type="match status" value="1"/>
</dbReference>
<evidence type="ECO:0000313" key="8">
    <source>
        <dbReference type="Proteomes" id="UP001342314"/>
    </source>
</evidence>
<keyword evidence="4" id="KW-0119">Carbohydrate metabolism</keyword>
<proteinExistence type="inferred from homology"/>
<reference evidence="7 8" key="1">
    <citation type="submission" date="2021-12" db="EMBL/GenBank/DDBJ databases">
        <title>High titer production of polyol ester of fatty acids by Rhodotorula paludigena BS15 towards product separation-free biomass refinery.</title>
        <authorList>
            <person name="Mano J."/>
            <person name="Ono H."/>
            <person name="Tanaka T."/>
            <person name="Naito K."/>
            <person name="Sushida H."/>
            <person name="Ike M."/>
            <person name="Tokuyasu K."/>
            <person name="Kitaoka M."/>
        </authorList>
    </citation>
    <scope>NUCLEOTIDE SEQUENCE [LARGE SCALE GENOMIC DNA]</scope>
    <source>
        <strain evidence="7 8">BS15</strain>
    </source>
</reference>
<evidence type="ECO:0000256" key="2">
    <source>
        <dbReference type="ARBA" id="ARBA00022729"/>
    </source>
</evidence>
<sequence>MLFLSTLLPLAIAAASLAEASTHPPARENQHARRADCVQSYGRCGGEGYSGSTCCTDGWTCVKQNSWYSQCVQGGAGSNEPPKATTTSSKAAASSVIATSAIASTTTTSARPPANTDGAVAIPAIPSDGPVGFASLNGGTTGGAGGAKTTVSDLKSLRAAVKGEAAAIVFIDGIIKGDGDTVDVGGNTSILPANGGGKDGLTGSGFRIKDTSNVIIRGLSLSKSPAPTDLIGIQKATNVWVDHCTFKSDLKAGKDDCKSHPRLDITHAGDFVSVTWNVFTNSWKTSLVGHSENNGKEDTGHLRVSYLWNHFYDVNSRLPSLRFGTGHIANNYYQDIHASGINSREGAEILVESNYFSNAKNPIETADYDGYVVVNDDNIYENSGKPDLSGVGSISPADLGYDYTLEAAVDIPSIVVSGAGAKHYSA</sequence>
<dbReference type="GO" id="GO:0005576">
    <property type="term" value="C:extracellular region"/>
    <property type="evidence" value="ECO:0007669"/>
    <property type="project" value="UniProtKB-SubCell"/>
</dbReference>
<keyword evidence="8" id="KW-1185">Reference proteome</keyword>
<protein>
    <recommendedName>
        <fullName evidence="6">CBM1 domain-containing protein</fullName>
    </recommendedName>
</protein>
<keyword evidence="3 4" id="KW-0456">Lyase</keyword>
<dbReference type="PANTHER" id="PTHR31683:SF18">
    <property type="entry name" value="PECTATE LYASE 21-RELATED"/>
    <property type="match status" value="1"/>
</dbReference>
<evidence type="ECO:0000256" key="3">
    <source>
        <dbReference type="ARBA" id="ARBA00023239"/>
    </source>
</evidence>
<dbReference type="GO" id="GO:0030570">
    <property type="term" value="F:pectate lyase activity"/>
    <property type="evidence" value="ECO:0007669"/>
    <property type="project" value="InterPro"/>
</dbReference>
<dbReference type="Gene3D" id="2.160.20.10">
    <property type="entry name" value="Single-stranded right-handed beta-helix, Pectin lyase-like"/>
    <property type="match status" value="1"/>
</dbReference>
<dbReference type="SMART" id="SM00236">
    <property type="entry name" value="fCBD"/>
    <property type="match status" value="1"/>
</dbReference>
<feature type="domain" description="CBM1" evidence="6">
    <location>
        <begin position="36"/>
        <end position="72"/>
    </location>
</feature>
<dbReference type="InterPro" id="IPR012334">
    <property type="entry name" value="Pectin_lyas_fold"/>
</dbReference>
<feature type="signal peptide" evidence="5">
    <location>
        <begin position="1"/>
        <end position="22"/>
    </location>
</feature>
<dbReference type="InterPro" id="IPR002022">
    <property type="entry name" value="Pec_lyase"/>
</dbReference>
<dbReference type="InterPro" id="IPR045032">
    <property type="entry name" value="PEL"/>
</dbReference>
<evidence type="ECO:0000256" key="5">
    <source>
        <dbReference type="SAM" id="SignalP"/>
    </source>
</evidence>
<gene>
    <name evidence="7" type="ORF">Rhopal_003496-T1</name>
</gene>